<reference evidence="2 3" key="1">
    <citation type="submission" date="2016-10" db="EMBL/GenBank/DDBJ databases">
        <authorList>
            <person name="de Groot N.N."/>
        </authorList>
    </citation>
    <scope>NUCLEOTIDE SEQUENCE [LARGE SCALE GENOMIC DNA]</scope>
    <source>
        <strain evidence="3">E92,LMG 26720,CCM 7988</strain>
    </source>
</reference>
<evidence type="ECO:0000259" key="1">
    <source>
        <dbReference type="Pfam" id="PF05050"/>
    </source>
</evidence>
<evidence type="ECO:0000313" key="3">
    <source>
        <dbReference type="Proteomes" id="UP000199306"/>
    </source>
</evidence>
<sequence length="267" mass="30791">MFAIRYLLKDIYRSLRTANGRRLIWLFAKYGDVPRYTPKTISFLNFTFLVPDCMSFTFQFKEIFVDEFYQFKAASSTPLIYDCGANIGTSCAYFKNIYPQSKIKAFEADNKIAQILEQNLKINHLKDVEVINKAVWTNDEGIYFASEGSDAASIYGEGEKIKVESVRLKNLLDKESHIDMLKMDIEGAETEVIRDCKDSLAHIQNIFIEYHSFPDQAQHLGEILDILTRSGFRYFVDSPQTTHTPLTNRKLYNGGMDLQLNIFGYRS</sequence>
<keyword evidence="3" id="KW-1185">Reference proteome</keyword>
<dbReference type="InterPro" id="IPR006342">
    <property type="entry name" value="FkbM_mtfrase"/>
</dbReference>
<keyword evidence="2" id="KW-0489">Methyltransferase</keyword>
<dbReference type="PANTHER" id="PTHR34203:SF15">
    <property type="entry name" value="SLL1173 PROTEIN"/>
    <property type="match status" value="1"/>
</dbReference>
<dbReference type="AlphaFoldDB" id="A0A1I5UER1"/>
<feature type="domain" description="Methyltransferase FkbM" evidence="1">
    <location>
        <begin position="82"/>
        <end position="234"/>
    </location>
</feature>
<dbReference type="STRING" id="1079859.SAMN04515674_107114"/>
<evidence type="ECO:0000313" key="2">
    <source>
        <dbReference type="EMBL" id="SFP93116.1"/>
    </source>
</evidence>
<dbReference type="InterPro" id="IPR029063">
    <property type="entry name" value="SAM-dependent_MTases_sf"/>
</dbReference>
<gene>
    <name evidence="2" type="ORF">SAMN04515674_107114</name>
</gene>
<dbReference type="Proteomes" id="UP000199306">
    <property type="component" value="Unassembled WGS sequence"/>
</dbReference>
<dbReference type="PANTHER" id="PTHR34203">
    <property type="entry name" value="METHYLTRANSFERASE, FKBM FAMILY PROTEIN"/>
    <property type="match status" value="1"/>
</dbReference>
<accession>A0A1I5UER1</accession>
<dbReference type="OrthoDB" id="9812600at2"/>
<protein>
    <submittedName>
        <fullName evidence="2">Methyltransferase, FkbM family</fullName>
    </submittedName>
</protein>
<proteinExistence type="predicted"/>
<dbReference type="GO" id="GO:0032259">
    <property type="term" value="P:methylation"/>
    <property type="evidence" value="ECO:0007669"/>
    <property type="project" value="UniProtKB-KW"/>
</dbReference>
<name>A0A1I5UER1_9BACT</name>
<dbReference type="RefSeq" id="WP_092017745.1">
    <property type="nucleotide sequence ID" value="NZ_FOXH01000007.1"/>
</dbReference>
<dbReference type="Pfam" id="PF05050">
    <property type="entry name" value="Methyltransf_21"/>
    <property type="match status" value="1"/>
</dbReference>
<keyword evidence="2" id="KW-0808">Transferase</keyword>
<dbReference type="EMBL" id="FOXH01000007">
    <property type="protein sequence ID" value="SFP93116.1"/>
    <property type="molecule type" value="Genomic_DNA"/>
</dbReference>
<dbReference type="InterPro" id="IPR052514">
    <property type="entry name" value="SAM-dependent_MTase"/>
</dbReference>
<dbReference type="SUPFAM" id="SSF53335">
    <property type="entry name" value="S-adenosyl-L-methionine-dependent methyltransferases"/>
    <property type="match status" value="1"/>
</dbReference>
<dbReference type="NCBIfam" id="TIGR01444">
    <property type="entry name" value="fkbM_fam"/>
    <property type="match status" value="1"/>
</dbReference>
<dbReference type="GO" id="GO:0008168">
    <property type="term" value="F:methyltransferase activity"/>
    <property type="evidence" value="ECO:0007669"/>
    <property type="project" value="UniProtKB-KW"/>
</dbReference>
<organism evidence="2 3">
    <name type="scientific">Pseudarcicella hirudinis</name>
    <dbReference type="NCBI Taxonomy" id="1079859"/>
    <lineage>
        <taxon>Bacteria</taxon>
        <taxon>Pseudomonadati</taxon>
        <taxon>Bacteroidota</taxon>
        <taxon>Cytophagia</taxon>
        <taxon>Cytophagales</taxon>
        <taxon>Flectobacillaceae</taxon>
        <taxon>Pseudarcicella</taxon>
    </lineage>
</organism>
<dbReference type="Gene3D" id="3.40.50.150">
    <property type="entry name" value="Vaccinia Virus protein VP39"/>
    <property type="match status" value="1"/>
</dbReference>